<dbReference type="Proteomes" id="UP000239920">
    <property type="component" value="Unassembled WGS sequence"/>
</dbReference>
<gene>
    <name evidence="1" type="ORF">CK797_08645</name>
</gene>
<dbReference type="InterPro" id="IPR014904">
    <property type="entry name" value="YkuJ-like"/>
</dbReference>
<accession>A0A2J6NKR6</accession>
<proteinExistence type="predicted"/>
<name>A0A2J6NKR6_9LACO</name>
<dbReference type="Pfam" id="PF08796">
    <property type="entry name" value="DUF1797"/>
    <property type="match status" value="1"/>
</dbReference>
<dbReference type="SUPFAM" id="SSF143567">
    <property type="entry name" value="YkuJ-like"/>
    <property type="match status" value="1"/>
</dbReference>
<dbReference type="RefSeq" id="WP_104689338.1">
    <property type="nucleotide sequence ID" value="NZ_JBKTHY010000015.1"/>
</dbReference>
<evidence type="ECO:0000313" key="2">
    <source>
        <dbReference type="Proteomes" id="UP000239920"/>
    </source>
</evidence>
<dbReference type="OrthoDB" id="2361638at2"/>
<protein>
    <submittedName>
        <fullName evidence="1">DUF1797 domain-containing protein</fullName>
    </submittedName>
</protein>
<dbReference type="InterPro" id="IPR038073">
    <property type="entry name" value="YkuJ-like_sf"/>
</dbReference>
<dbReference type="EMBL" id="PNFV01000014">
    <property type="protein sequence ID" value="PMB81937.1"/>
    <property type="molecule type" value="Genomic_DNA"/>
</dbReference>
<dbReference type="AlphaFoldDB" id="A0A2J6NKR6"/>
<dbReference type="Gene3D" id="3.30.720.20">
    <property type="entry name" value="Protein of unknown function DUF1797"/>
    <property type="match status" value="1"/>
</dbReference>
<organism evidence="1 2">
    <name type="scientific">Limosilactobacillus pontis</name>
    <dbReference type="NCBI Taxonomy" id="35787"/>
    <lineage>
        <taxon>Bacteria</taxon>
        <taxon>Bacillati</taxon>
        <taxon>Bacillota</taxon>
        <taxon>Bacilli</taxon>
        <taxon>Lactobacillales</taxon>
        <taxon>Lactobacillaceae</taxon>
        <taxon>Limosilactobacillus</taxon>
    </lineage>
</organism>
<comment type="caution">
    <text evidence="1">The sequence shown here is derived from an EMBL/GenBank/DDBJ whole genome shotgun (WGS) entry which is preliminary data.</text>
</comment>
<reference evidence="1 2" key="1">
    <citation type="submission" date="2017-09" db="EMBL/GenBank/DDBJ databases">
        <title>Bacterial strain isolated from the female urinary microbiota.</title>
        <authorList>
            <person name="Thomas-White K."/>
            <person name="Kumar N."/>
            <person name="Forster S."/>
            <person name="Putonti C."/>
            <person name="Lawley T."/>
            <person name="Wolfe A.J."/>
        </authorList>
    </citation>
    <scope>NUCLEOTIDE SEQUENCE [LARGE SCALE GENOMIC DNA]</scope>
    <source>
        <strain evidence="1 2">UMB0683</strain>
    </source>
</reference>
<sequence>MADSQLIQIIRRLDAMRNDRTGNRQRRTFEQFGIPVCEVTYIRDQDEFIYVRFRPHERFRFDDLDLVAIEVFNCLYDFRNTF</sequence>
<evidence type="ECO:0000313" key="1">
    <source>
        <dbReference type="EMBL" id="PMB81937.1"/>
    </source>
</evidence>